<evidence type="ECO:0000256" key="4">
    <source>
        <dbReference type="ARBA" id="ARBA00022980"/>
    </source>
</evidence>
<dbReference type="PROSITE" id="PS00464">
    <property type="entry name" value="RIBOSOMAL_L22"/>
    <property type="match status" value="1"/>
</dbReference>
<dbReference type="NCBIfam" id="TIGR01044">
    <property type="entry name" value="rplV_bact"/>
    <property type="match status" value="1"/>
</dbReference>
<comment type="similarity">
    <text evidence="1 7 8">Belongs to the universal ribosomal protein uL22 family.</text>
</comment>
<dbReference type="GO" id="GO:0019843">
    <property type="term" value="F:rRNA binding"/>
    <property type="evidence" value="ECO:0007669"/>
    <property type="project" value="UniProtKB-UniRule"/>
</dbReference>
<dbReference type="InterPro" id="IPR005727">
    <property type="entry name" value="Ribosomal_uL22_bac/chlpt-type"/>
</dbReference>
<organism evidence="11 12">
    <name type="scientific">Eiseniibacteriota bacterium</name>
    <dbReference type="NCBI Taxonomy" id="2212470"/>
    <lineage>
        <taxon>Bacteria</taxon>
        <taxon>Candidatus Eiseniibacteriota</taxon>
    </lineage>
</organism>
<evidence type="ECO:0000256" key="1">
    <source>
        <dbReference type="ARBA" id="ARBA00009451"/>
    </source>
</evidence>
<dbReference type="GO" id="GO:0006412">
    <property type="term" value="P:translation"/>
    <property type="evidence" value="ECO:0007669"/>
    <property type="project" value="UniProtKB-UniRule"/>
</dbReference>
<evidence type="ECO:0000256" key="7">
    <source>
        <dbReference type="HAMAP-Rule" id="MF_01331"/>
    </source>
</evidence>
<dbReference type="InterPro" id="IPR018260">
    <property type="entry name" value="Ribosomal_uL22_CS"/>
</dbReference>
<dbReference type="GO" id="GO:0003735">
    <property type="term" value="F:structural constituent of ribosome"/>
    <property type="evidence" value="ECO:0007669"/>
    <property type="project" value="InterPro"/>
</dbReference>
<sequence>MEARAIQRFVRITPRKCGQVLELIRGRTVEQAQSTLEFTPKYGARIVQKVLKSAVANALQAGKVRIEDLIVKEAVAGAGPTLKRWLPRAQGRATPLLKRMSHVSVTVATRE</sequence>
<keyword evidence="4 7" id="KW-0689">Ribosomal protein</keyword>
<dbReference type="GO" id="GO:0022625">
    <property type="term" value="C:cytosolic large ribosomal subunit"/>
    <property type="evidence" value="ECO:0007669"/>
    <property type="project" value="TreeGrafter"/>
</dbReference>
<accession>A0A538T8Q0</accession>
<dbReference type="HAMAP" id="MF_01331_B">
    <property type="entry name" value="Ribosomal_uL22_B"/>
    <property type="match status" value="1"/>
</dbReference>
<comment type="function">
    <text evidence="7">The globular domain of the protein is located near the polypeptide exit tunnel on the outside of the subunit, while an extended beta-hairpin is found that lines the wall of the exit tunnel in the center of the 70S ribosome.</text>
</comment>
<protein>
    <recommendedName>
        <fullName evidence="6 7">Large ribosomal subunit protein uL22</fullName>
    </recommendedName>
</protein>
<evidence type="ECO:0000256" key="9">
    <source>
        <dbReference type="RuleBase" id="RU004006"/>
    </source>
</evidence>
<dbReference type="InterPro" id="IPR047867">
    <property type="entry name" value="Ribosomal_uL22_bac/org-type"/>
</dbReference>
<dbReference type="Pfam" id="PF00237">
    <property type="entry name" value="Ribosomal_L22"/>
    <property type="match status" value="1"/>
</dbReference>
<evidence type="ECO:0000256" key="3">
    <source>
        <dbReference type="ARBA" id="ARBA00022884"/>
    </source>
</evidence>
<dbReference type="SUPFAM" id="SSF54843">
    <property type="entry name" value="Ribosomal protein L22"/>
    <property type="match status" value="1"/>
</dbReference>
<evidence type="ECO:0000256" key="6">
    <source>
        <dbReference type="ARBA" id="ARBA00035207"/>
    </source>
</evidence>
<dbReference type="Proteomes" id="UP000317716">
    <property type="component" value="Unassembled WGS sequence"/>
</dbReference>
<keyword evidence="2 7" id="KW-0699">rRNA-binding</keyword>
<dbReference type="CDD" id="cd00336">
    <property type="entry name" value="Ribosomal_L22"/>
    <property type="match status" value="1"/>
</dbReference>
<evidence type="ECO:0000256" key="5">
    <source>
        <dbReference type="ARBA" id="ARBA00023274"/>
    </source>
</evidence>
<dbReference type="EMBL" id="VBOS01000031">
    <property type="protein sequence ID" value="TMQ60016.1"/>
    <property type="molecule type" value="Genomic_DNA"/>
</dbReference>
<dbReference type="Gene3D" id="3.90.470.10">
    <property type="entry name" value="Ribosomal protein L22/L17"/>
    <property type="match status" value="1"/>
</dbReference>
<comment type="caution">
    <text evidence="11">The sequence shown here is derived from an EMBL/GenBank/DDBJ whole genome shotgun (WGS) entry which is preliminary data.</text>
</comment>
<dbReference type="PANTHER" id="PTHR13501">
    <property type="entry name" value="CHLOROPLAST 50S RIBOSOMAL PROTEIN L22-RELATED"/>
    <property type="match status" value="1"/>
</dbReference>
<comment type="subunit">
    <text evidence="7 9">Part of the 50S ribosomal subunit.</text>
</comment>
<comment type="function">
    <text evidence="7 10">This protein binds specifically to 23S rRNA; its binding is stimulated by other ribosomal proteins, e.g., L4, L17, and L20. It is important during the early stages of 50S assembly. It makes multiple contacts with different domains of the 23S rRNA in the assembled 50S subunit and ribosome.</text>
</comment>
<evidence type="ECO:0000313" key="11">
    <source>
        <dbReference type="EMBL" id="TMQ60016.1"/>
    </source>
</evidence>
<dbReference type="PANTHER" id="PTHR13501:SF8">
    <property type="entry name" value="LARGE RIBOSOMAL SUBUNIT PROTEIN UL22M"/>
    <property type="match status" value="1"/>
</dbReference>
<reference evidence="11 12" key="1">
    <citation type="journal article" date="2019" name="Nat. Microbiol.">
        <title>Mediterranean grassland soil C-N compound turnover is dependent on rainfall and depth, and is mediated by genomically divergent microorganisms.</title>
        <authorList>
            <person name="Diamond S."/>
            <person name="Andeer P.F."/>
            <person name="Li Z."/>
            <person name="Crits-Christoph A."/>
            <person name="Burstein D."/>
            <person name="Anantharaman K."/>
            <person name="Lane K.R."/>
            <person name="Thomas B.C."/>
            <person name="Pan C."/>
            <person name="Northen T.R."/>
            <person name="Banfield J.F."/>
        </authorList>
    </citation>
    <scope>NUCLEOTIDE SEQUENCE [LARGE SCALE GENOMIC DNA]</scope>
    <source>
        <strain evidence="11">WS_2</strain>
    </source>
</reference>
<keyword evidence="5 7" id="KW-0687">Ribonucleoprotein</keyword>
<evidence type="ECO:0000256" key="2">
    <source>
        <dbReference type="ARBA" id="ARBA00022730"/>
    </source>
</evidence>
<dbReference type="InterPro" id="IPR036394">
    <property type="entry name" value="Ribosomal_uL22_sf"/>
</dbReference>
<proteinExistence type="inferred from homology"/>
<name>A0A538T8Q0_UNCEI</name>
<keyword evidence="3 7" id="KW-0694">RNA-binding</keyword>
<evidence type="ECO:0000256" key="10">
    <source>
        <dbReference type="RuleBase" id="RU004008"/>
    </source>
</evidence>
<dbReference type="AlphaFoldDB" id="A0A538T8Q0"/>
<evidence type="ECO:0000256" key="8">
    <source>
        <dbReference type="RuleBase" id="RU004005"/>
    </source>
</evidence>
<dbReference type="InterPro" id="IPR001063">
    <property type="entry name" value="Ribosomal_uL22"/>
</dbReference>
<evidence type="ECO:0000313" key="12">
    <source>
        <dbReference type="Proteomes" id="UP000317716"/>
    </source>
</evidence>
<gene>
    <name evidence="7" type="primary">rplV</name>
    <name evidence="11" type="ORF">E6K72_01030</name>
</gene>